<proteinExistence type="predicted"/>
<comment type="caution">
    <text evidence="1">The sequence shown here is derived from an EMBL/GenBank/DDBJ whole genome shotgun (WGS) entry which is preliminary data.</text>
</comment>
<sequence>MEPKQLEERQTLEDQNKYKTTTQTGSLPTGSQETRGDTDTLTIDRPWANRLLTLDSCLQKEDWWKTKDHNTDSVERWSVQSMTNEPYHTVKSVIGQDGQTKFSGSQSSPPSETAATSGSG</sequence>
<dbReference type="Proteomes" id="UP001497700">
    <property type="component" value="Unassembled WGS sequence"/>
</dbReference>
<organism evidence="1 2">
    <name type="scientific">Hypoxylon rubiginosum</name>
    <dbReference type="NCBI Taxonomy" id="110542"/>
    <lineage>
        <taxon>Eukaryota</taxon>
        <taxon>Fungi</taxon>
        <taxon>Dikarya</taxon>
        <taxon>Ascomycota</taxon>
        <taxon>Pezizomycotina</taxon>
        <taxon>Sordariomycetes</taxon>
        <taxon>Xylariomycetidae</taxon>
        <taxon>Xylariales</taxon>
        <taxon>Hypoxylaceae</taxon>
        <taxon>Hypoxylon</taxon>
    </lineage>
</organism>
<evidence type="ECO:0000313" key="2">
    <source>
        <dbReference type="Proteomes" id="UP001497700"/>
    </source>
</evidence>
<protein>
    <submittedName>
        <fullName evidence="1">Uncharacterized protein</fullName>
    </submittedName>
</protein>
<keyword evidence="2" id="KW-1185">Reference proteome</keyword>
<evidence type="ECO:0000313" key="1">
    <source>
        <dbReference type="EMBL" id="KAI4867935.1"/>
    </source>
</evidence>
<dbReference type="EMBL" id="MU393442">
    <property type="protein sequence ID" value="KAI4867935.1"/>
    <property type="molecule type" value="Genomic_DNA"/>
</dbReference>
<gene>
    <name evidence="1" type="ORF">F4820DRAFT_169818</name>
</gene>
<accession>A0ACB9ZAB6</accession>
<reference evidence="1 2" key="1">
    <citation type="journal article" date="2022" name="New Phytol.">
        <title>Ecological generalism drives hyperdiversity of secondary metabolite gene clusters in xylarialean endophytes.</title>
        <authorList>
            <person name="Franco M.E.E."/>
            <person name="Wisecaver J.H."/>
            <person name="Arnold A.E."/>
            <person name="Ju Y.M."/>
            <person name="Slot J.C."/>
            <person name="Ahrendt S."/>
            <person name="Moore L.P."/>
            <person name="Eastman K.E."/>
            <person name="Scott K."/>
            <person name="Konkel Z."/>
            <person name="Mondo S.J."/>
            <person name="Kuo A."/>
            <person name="Hayes R.D."/>
            <person name="Haridas S."/>
            <person name="Andreopoulos B."/>
            <person name="Riley R."/>
            <person name="LaButti K."/>
            <person name="Pangilinan J."/>
            <person name="Lipzen A."/>
            <person name="Amirebrahimi M."/>
            <person name="Yan J."/>
            <person name="Adam C."/>
            <person name="Keymanesh K."/>
            <person name="Ng V."/>
            <person name="Louie K."/>
            <person name="Northen T."/>
            <person name="Drula E."/>
            <person name="Henrissat B."/>
            <person name="Hsieh H.M."/>
            <person name="Youens-Clark K."/>
            <person name="Lutzoni F."/>
            <person name="Miadlikowska J."/>
            <person name="Eastwood D.C."/>
            <person name="Hamelin R.C."/>
            <person name="Grigoriev I.V."/>
            <person name="U'Ren J.M."/>
        </authorList>
    </citation>
    <scope>NUCLEOTIDE SEQUENCE [LARGE SCALE GENOMIC DNA]</scope>
    <source>
        <strain evidence="1 2">CBS 119005</strain>
    </source>
</reference>
<name>A0ACB9ZAB6_9PEZI</name>